<dbReference type="WBParaSite" id="nRc.2.0.1.t23871-RA">
    <property type="protein sequence ID" value="nRc.2.0.1.t23871-RA"/>
    <property type="gene ID" value="nRc.2.0.1.g23871"/>
</dbReference>
<dbReference type="AlphaFoldDB" id="A0A915JE50"/>
<evidence type="ECO:0000313" key="2">
    <source>
        <dbReference type="Proteomes" id="UP000887565"/>
    </source>
</evidence>
<dbReference type="Proteomes" id="UP000887565">
    <property type="component" value="Unplaced"/>
</dbReference>
<reference evidence="3" key="1">
    <citation type="submission" date="2022-11" db="UniProtKB">
        <authorList>
            <consortium name="WormBaseParasite"/>
        </authorList>
    </citation>
    <scope>IDENTIFICATION</scope>
</reference>
<keyword evidence="2" id="KW-1185">Reference proteome</keyword>
<sequence>MEPLSPMKVEDDIATDKLSMRDKGWNNERILFITERKKKMRLKEKERRKKHGKGAKVEEKEEDSKMATSSIILTSNSTITSTTTPTSLITSASTGTPSVVTSSLATATMDSTSQTSQPSGTIGLAMGKLMPKGQAKPSKDEKSEVAASQVQGAVPAKVKQSKASQRKSAGLTGKLLFYIDFILYLWSLFAQLQHRQSGHLLSTLQWTERSNLSYAQIHVASTSEK</sequence>
<evidence type="ECO:0000256" key="1">
    <source>
        <dbReference type="SAM" id="MobiDB-lite"/>
    </source>
</evidence>
<organism evidence="2 3">
    <name type="scientific">Romanomermis culicivorax</name>
    <name type="common">Nematode worm</name>
    <dbReference type="NCBI Taxonomy" id="13658"/>
    <lineage>
        <taxon>Eukaryota</taxon>
        <taxon>Metazoa</taxon>
        <taxon>Ecdysozoa</taxon>
        <taxon>Nematoda</taxon>
        <taxon>Enoplea</taxon>
        <taxon>Dorylaimia</taxon>
        <taxon>Mermithida</taxon>
        <taxon>Mermithoidea</taxon>
        <taxon>Mermithidae</taxon>
        <taxon>Romanomermis</taxon>
    </lineage>
</organism>
<accession>A0A915JE50</accession>
<feature type="region of interest" description="Disordered" evidence="1">
    <location>
        <begin position="40"/>
        <end position="67"/>
    </location>
</feature>
<name>A0A915JE50_ROMCU</name>
<proteinExistence type="predicted"/>
<feature type="compositionally biased region" description="Basic residues" evidence="1">
    <location>
        <begin position="40"/>
        <end position="54"/>
    </location>
</feature>
<protein>
    <submittedName>
        <fullName evidence="3">Uncharacterized protein</fullName>
    </submittedName>
</protein>
<feature type="compositionally biased region" description="Basic and acidic residues" evidence="1">
    <location>
        <begin position="55"/>
        <end position="65"/>
    </location>
</feature>
<evidence type="ECO:0000313" key="3">
    <source>
        <dbReference type="WBParaSite" id="nRc.2.0.1.t23871-RA"/>
    </source>
</evidence>